<proteinExistence type="predicted"/>
<dbReference type="EMBL" id="JBHSQE010000001">
    <property type="protein sequence ID" value="MFC6145868.1"/>
    <property type="molecule type" value="Genomic_DNA"/>
</dbReference>
<feature type="domain" description="HTH crp-type" evidence="5">
    <location>
        <begin position="139"/>
        <end position="213"/>
    </location>
</feature>
<accession>A0ABW1Q9T9</accession>
<dbReference type="InterPro" id="IPR000595">
    <property type="entry name" value="cNMP-bd_dom"/>
</dbReference>
<evidence type="ECO:0000259" key="5">
    <source>
        <dbReference type="PROSITE" id="PS51063"/>
    </source>
</evidence>
<organism evidence="6 7">
    <name type="scientific">Corynebacterium nasicanis</name>
    <dbReference type="NCBI Taxonomy" id="1448267"/>
    <lineage>
        <taxon>Bacteria</taxon>
        <taxon>Bacillati</taxon>
        <taxon>Actinomycetota</taxon>
        <taxon>Actinomycetes</taxon>
        <taxon>Mycobacteriales</taxon>
        <taxon>Corynebacteriaceae</taxon>
        <taxon>Corynebacterium</taxon>
    </lineage>
</organism>
<evidence type="ECO:0000313" key="7">
    <source>
        <dbReference type="Proteomes" id="UP001596244"/>
    </source>
</evidence>
<keyword evidence="7" id="KW-1185">Reference proteome</keyword>
<sequence length="226" mass="24437">MARSSLTRVLSPTERRELDPHLSPLAWAAGDPLVFAGDVPGGVHLLMSGRVRVTRDTAEGHEITVDIAGPGDVIGPLDTTPRTAVDSAWAMETTCSLFLRAESLAEIVSRFPALALSLLRLQEERLAQAREREVARTTGTVEQRVAAALLALAEKFGRDRPDGSVLLEVRLRRDDIAGLASTTVESASRAMARMKREGWIDSGREWVSLIDAPALSALQQPAEPGR</sequence>
<dbReference type="CDD" id="cd00038">
    <property type="entry name" value="CAP_ED"/>
    <property type="match status" value="1"/>
</dbReference>
<dbReference type="SMART" id="SM00419">
    <property type="entry name" value="HTH_CRP"/>
    <property type="match status" value="1"/>
</dbReference>
<keyword evidence="1" id="KW-0805">Transcription regulation</keyword>
<dbReference type="RefSeq" id="WP_376999977.1">
    <property type="nucleotide sequence ID" value="NZ_JBHSQE010000001.1"/>
</dbReference>
<dbReference type="Gene3D" id="2.60.120.10">
    <property type="entry name" value="Jelly Rolls"/>
    <property type="match status" value="1"/>
</dbReference>
<dbReference type="Gene3D" id="1.10.10.10">
    <property type="entry name" value="Winged helix-like DNA-binding domain superfamily/Winged helix DNA-binding domain"/>
    <property type="match status" value="1"/>
</dbReference>
<evidence type="ECO:0000259" key="4">
    <source>
        <dbReference type="PROSITE" id="PS50042"/>
    </source>
</evidence>
<keyword evidence="2" id="KW-0238">DNA-binding</keyword>
<comment type="caution">
    <text evidence="6">The sequence shown here is derived from an EMBL/GenBank/DDBJ whole genome shotgun (WGS) entry which is preliminary data.</text>
</comment>
<dbReference type="Proteomes" id="UP001596244">
    <property type="component" value="Unassembled WGS sequence"/>
</dbReference>
<evidence type="ECO:0000313" key="6">
    <source>
        <dbReference type="EMBL" id="MFC6145868.1"/>
    </source>
</evidence>
<reference evidence="7" key="1">
    <citation type="journal article" date="2019" name="Int. J. Syst. Evol. Microbiol.">
        <title>The Global Catalogue of Microorganisms (GCM) 10K type strain sequencing project: providing services to taxonomists for standard genome sequencing and annotation.</title>
        <authorList>
            <consortium name="The Broad Institute Genomics Platform"/>
            <consortium name="The Broad Institute Genome Sequencing Center for Infectious Disease"/>
            <person name="Wu L."/>
            <person name="Ma J."/>
        </authorList>
    </citation>
    <scope>NUCLEOTIDE SEQUENCE [LARGE SCALE GENOMIC DNA]</scope>
    <source>
        <strain evidence="7">CCUG 51943</strain>
    </source>
</reference>
<gene>
    <name evidence="6" type="ORF">ACFPUZ_03460</name>
</gene>
<protein>
    <submittedName>
        <fullName evidence="6">Crp/Fnr family transcriptional regulator</fullName>
    </submittedName>
</protein>
<dbReference type="InterPro" id="IPR050397">
    <property type="entry name" value="Env_Response_Regulators"/>
</dbReference>
<evidence type="ECO:0000256" key="3">
    <source>
        <dbReference type="ARBA" id="ARBA00023163"/>
    </source>
</evidence>
<dbReference type="PANTHER" id="PTHR24567">
    <property type="entry name" value="CRP FAMILY TRANSCRIPTIONAL REGULATORY PROTEIN"/>
    <property type="match status" value="1"/>
</dbReference>
<dbReference type="InterPro" id="IPR012318">
    <property type="entry name" value="HTH_CRP"/>
</dbReference>
<dbReference type="InterPro" id="IPR018490">
    <property type="entry name" value="cNMP-bd_dom_sf"/>
</dbReference>
<dbReference type="Pfam" id="PF13545">
    <property type="entry name" value="HTH_Crp_2"/>
    <property type="match status" value="1"/>
</dbReference>
<dbReference type="PROSITE" id="PS50042">
    <property type="entry name" value="CNMP_BINDING_3"/>
    <property type="match status" value="1"/>
</dbReference>
<dbReference type="InterPro" id="IPR014710">
    <property type="entry name" value="RmlC-like_jellyroll"/>
</dbReference>
<name>A0ABW1Q9T9_9CORY</name>
<dbReference type="PANTHER" id="PTHR24567:SF28">
    <property type="entry name" value="LISTERIOLYSIN REGULATORY PROTEIN"/>
    <property type="match status" value="1"/>
</dbReference>
<dbReference type="SUPFAM" id="SSF46785">
    <property type="entry name" value="Winged helix' DNA-binding domain"/>
    <property type="match status" value="1"/>
</dbReference>
<keyword evidence="3" id="KW-0804">Transcription</keyword>
<dbReference type="InterPro" id="IPR036388">
    <property type="entry name" value="WH-like_DNA-bd_sf"/>
</dbReference>
<evidence type="ECO:0000256" key="2">
    <source>
        <dbReference type="ARBA" id="ARBA00023125"/>
    </source>
</evidence>
<dbReference type="Pfam" id="PF00027">
    <property type="entry name" value="cNMP_binding"/>
    <property type="match status" value="1"/>
</dbReference>
<dbReference type="SUPFAM" id="SSF51206">
    <property type="entry name" value="cAMP-binding domain-like"/>
    <property type="match status" value="1"/>
</dbReference>
<feature type="domain" description="Cyclic nucleotide-binding" evidence="4">
    <location>
        <begin position="6"/>
        <end position="77"/>
    </location>
</feature>
<dbReference type="PROSITE" id="PS51063">
    <property type="entry name" value="HTH_CRP_2"/>
    <property type="match status" value="1"/>
</dbReference>
<dbReference type="InterPro" id="IPR036390">
    <property type="entry name" value="WH_DNA-bd_sf"/>
</dbReference>
<evidence type="ECO:0000256" key="1">
    <source>
        <dbReference type="ARBA" id="ARBA00023015"/>
    </source>
</evidence>
<dbReference type="SMART" id="SM00100">
    <property type="entry name" value="cNMP"/>
    <property type="match status" value="1"/>
</dbReference>